<reference evidence="3" key="2">
    <citation type="submission" date="2016-06" db="EMBL/GenBank/DDBJ databases">
        <title>The genome of a short-lived fish provides insights into sex chromosome evolution and the genetic control of aging.</title>
        <authorList>
            <person name="Reichwald K."/>
            <person name="Felder M."/>
            <person name="Petzold A."/>
            <person name="Koch P."/>
            <person name="Groth M."/>
            <person name="Platzer M."/>
        </authorList>
    </citation>
    <scope>NUCLEOTIDE SEQUENCE</scope>
    <source>
        <tissue evidence="3">Brain</tissue>
    </source>
</reference>
<dbReference type="EMBL" id="HADX01002860">
    <property type="protein sequence ID" value="SBP25092.1"/>
    <property type="molecule type" value="Transcribed_RNA"/>
</dbReference>
<proteinExistence type="predicted"/>
<feature type="non-terminal residue" evidence="3">
    <location>
        <position position="1"/>
    </location>
</feature>
<accession>A0A1A7X2H9</accession>
<feature type="region of interest" description="Disordered" evidence="1">
    <location>
        <begin position="103"/>
        <end position="123"/>
    </location>
</feature>
<name>A0A1A7X2H9_9TELE</name>
<organism evidence="3">
    <name type="scientific">Iconisemion striatum</name>
    <dbReference type="NCBI Taxonomy" id="60296"/>
    <lineage>
        <taxon>Eukaryota</taxon>
        <taxon>Metazoa</taxon>
        <taxon>Chordata</taxon>
        <taxon>Craniata</taxon>
        <taxon>Vertebrata</taxon>
        <taxon>Euteleostomi</taxon>
        <taxon>Actinopterygii</taxon>
        <taxon>Neopterygii</taxon>
        <taxon>Teleostei</taxon>
        <taxon>Neoteleostei</taxon>
        <taxon>Acanthomorphata</taxon>
        <taxon>Ovalentaria</taxon>
        <taxon>Atherinomorphae</taxon>
        <taxon>Cyprinodontiformes</taxon>
        <taxon>Nothobranchiidae</taxon>
        <taxon>Iconisemion</taxon>
    </lineage>
</organism>
<feature type="region of interest" description="Disordered" evidence="1">
    <location>
        <begin position="45"/>
        <end position="74"/>
    </location>
</feature>
<evidence type="ECO:0000313" key="3">
    <source>
        <dbReference type="EMBL" id="SBP12193.1"/>
    </source>
</evidence>
<dbReference type="Gene3D" id="3.40.50.12690">
    <property type="match status" value="1"/>
</dbReference>
<dbReference type="AlphaFoldDB" id="A0A1A7X2H9"/>
<evidence type="ECO:0000313" key="2">
    <source>
        <dbReference type="EMBL" id="SBP08664.1"/>
    </source>
</evidence>
<protein>
    <submittedName>
        <fullName evidence="3">Uncharacterized protein</fullName>
    </submittedName>
</protein>
<dbReference type="EMBL" id="HADW01010793">
    <property type="protein sequence ID" value="SBP12193.1"/>
    <property type="molecule type" value="Transcribed_RNA"/>
</dbReference>
<evidence type="ECO:0000256" key="1">
    <source>
        <dbReference type="SAM" id="MobiDB-lite"/>
    </source>
</evidence>
<dbReference type="EMBL" id="HADX01015376">
    <property type="protein sequence ID" value="SBP37608.1"/>
    <property type="molecule type" value="Transcribed_RNA"/>
</dbReference>
<reference evidence="3" key="1">
    <citation type="submission" date="2016-05" db="EMBL/GenBank/DDBJ databases">
        <authorList>
            <person name="Lavstsen T."/>
            <person name="Jespersen J.S."/>
        </authorList>
    </citation>
    <scope>NUCLEOTIDE SEQUENCE</scope>
    <source>
        <tissue evidence="3">Brain</tissue>
    </source>
</reference>
<gene>
    <name evidence="3" type="primary">Nfu_g_1_002789</name>
    <name evidence="2" type="synonym">Nfu_g_1_024736</name>
</gene>
<sequence length="222" mass="24138">PGCDGCVKLSQKVLELEQRISTLHHHEHDVDIIFGRTFAAAVSTSWQKPSPANPAKLRREDPSLGLQADSRTSDAVEERWFQQRAKPKAPLLCSRDQQWDASSLRRAKSQTAAGTRRGADQPLVPTTHHCSPEQALPNIQQVLEGSSDPLQPADPPPTTLIIGDTIICNVRMRGALTLCFPGATVMDIAEQIPDLIQSHSAVSKSSSTLVQHPHAAVRTSQA</sequence>
<dbReference type="EMBL" id="HADW01007264">
    <property type="protein sequence ID" value="SBP08664.1"/>
    <property type="molecule type" value="Transcribed_RNA"/>
</dbReference>